<dbReference type="PANTHER" id="PTHR45849:SF3">
    <property type="entry name" value="HISTONE CHAPERONE RTT106"/>
    <property type="match status" value="1"/>
</dbReference>
<feature type="region of interest" description="Disordered" evidence="3">
    <location>
        <begin position="81"/>
        <end position="113"/>
    </location>
</feature>
<name>A0A9P5YYB1_9AGAR</name>
<proteinExistence type="inferred from homology"/>
<dbReference type="InterPro" id="IPR050454">
    <property type="entry name" value="RTT106/SSRP1_HistChap/FACT"/>
</dbReference>
<gene>
    <name evidence="5" type="ORF">BDN70DRAFT_838553</name>
</gene>
<dbReference type="GO" id="GO:0042393">
    <property type="term" value="F:histone binding"/>
    <property type="evidence" value="ECO:0007669"/>
    <property type="project" value="TreeGrafter"/>
</dbReference>
<reference evidence="5" key="1">
    <citation type="submission" date="2020-11" db="EMBL/GenBank/DDBJ databases">
        <authorList>
            <consortium name="DOE Joint Genome Institute"/>
            <person name="Ahrendt S."/>
            <person name="Riley R."/>
            <person name="Andreopoulos W."/>
            <person name="Labutti K."/>
            <person name="Pangilinan J."/>
            <person name="Ruiz-Duenas F.J."/>
            <person name="Barrasa J.M."/>
            <person name="Sanchez-Garcia M."/>
            <person name="Camarero S."/>
            <person name="Miyauchi S."/>
            <person name="Serrano A."/>
            <person name="Linde D."/>
            <person name="Babiker R."/>
            <person name="Drula E."/>
            <person name="Ayuso-Fernandez I."/>
            <person name="Pacheco R."/>
            <person name="Padilla G."/>
            <person name="Ferreira P."/>
            <person name="Barriuso J."/>
            <person name="Kellner H."/>
            <person name="Castanera R."/>
            <person name="Alfaro M."/>
            <person name="Ramirez L."/>
            <person name="Pisabarro A.G."/>
            <person name="Kuo A."/>
            <person name="Tritt A."/>
            <person name="Lipzen A."/>
            <person name="He G."/>
            <person name="Yan M."/>
            <person name="Ng V."/>
            <person name="Cullen D."/>
            <person name="Martin F."/>
            <person name="Rosso M.-N."/>
            <person name="Henrissat B."/>
            <person name="Hibbett D."/>
            <person name="Martinez A.T."/>
            <person name="Grigoriev I.V."/>
        </authorList>
    </citation>
    <scope>NUCLEOTIDE SEQUENCE</scope>
    <source>
        <strain evidence="5">CIRM-BRFM 674</strain>
    </source>
</reference>
<dbReference type="Pfam" id="PF08512">
    <property type="entry name" value="Rttp106-like_middle"/>
    <property type="match status" value="1"/>
</dbReference>
<dbReference type="AlphaFoldDB" id="A0A9P5YYB1"/>
<evidence type="ECO:0000313" key="6">
    <source>
        <dbReference type="Proteomes" id="UP000807469"/>
    </source>
</evidence>
<feature type="region of interest" description="Disordered" evidence="3">
    <location>
        <begin position="506"/>
        <end position="527"/>
    </location>
</feature>
<evidence type="ECO:0000259" key="4">
    <source>
        <dbReference type="SMART" id="SM01287"/>
    </source>
</evidence>
<evidence type="ECO:0000256" key="2">
    <source>
        <dbReference type="ARBA" id="ARBA00025370"/>
    </source>
</evidence>
<feature type="region of interest" description="Disordered" evidence="3">
    <location>
        <begin position="380"/>
        <end position="484"/>
    </location>
</feature>
<feature type="compositionally biased region" description="Acidic residues" evidence="3">
    <location>
        <begin position="464"/>
        <end position="474"/>
    </location>
</feature>
<evidence type="ECO:0000313" key="5">
    <source>
        <dbReference type="EMBL" id="KAF9476895.1"/>
    </source>
</evidence>
<feature type="compositionally biased region" description="Acidic residues" evidence="3">
    <location>
        <begin position="515"/>
        <end position="527"/>
    </location>
</feature>
<dbReference type="OrthoDB" id="75754at2759"/>
<organism evidence="5 6">
    <name type="scientific">Pholiota conissans</name>
    <dbReference type="NCBI Taxonomy" id="109636"/>
    <lineage>
        <taxon>Eukaryota</taxon>
        <taxon>Fungi</taxon>
        <taxon>Dikarya</taxon>
        <taxon>Basidiomycota</taxon>
        <taxon>Agaricomycotina</taxon>
        <taxon>Agaricomycetes</taxon>
        <taxon>Agaricomycetidae</taxon>
        <taxon>Agaricales</taxon>
        <taxon>Agaricineae</taxon>
        <taxon>Strophariaceae</taxon>
        <taxon>Pholiota</taxon>
    </lineage>
</organism>
<dbReference type="PANTHER" id="PTHR45849">
    <property type="entry name" value="FACT COMPLEX SUBUNIT SSRP1"/>
    <property type="match status" value="1"/>
</dbReference>
<evidence type="ECO:0000256" key="1">
    <source>
        <dbReference type="ARBA" id="ARBA00006159"/>
    </source>
</evidence>
<comment type="similarity">
    <text evidence="1">Belongs to the RTT106 family.</text>
</comment>
<comment type="caution">
    <text evidence="5">The sequence shown here is derived from an EMBL/GenBank/DDBJ whole genome shotgun (WGS) entry which is preliminary data.</text>
</comment>
<dbReference type="SUPFAM" id="SSF50729">
    <property type="entry name" value="PH domain-like"/>
    <property type="match status" value="1"/>
</dbReference>
<feature type="compositionally biased region" description="Basic and acidic residues" evidence="3">
    <location>
        <begin position="81"/>
        <end position="96"/>
    </location>
</feature>
<feature type="compositionally biased region" description="Acidic residues" evidence="3">
    <location>
        <begin position="436"/>
        <end position="456"/>
    </location>
</feature>
<accession>A0A9P5YYB1</accession>
<dbReference type="EMBL" id="MU155278">
    <property type="protein sequence ID" value="KAF9476895.1"/>
    <property type="molecule type" value="Genomic_DNA"/>
</dbReference>
<dbReference type="InterPro" id="IPR011993">
    <property type="entry name" value="PH-like_dom_sf"/>
</dbReference>
<evidence type="ECO:0000256" key="3">
    <source>
        <dbReference type="SAM" id="MobiDB-lite"/>
    </source>
</evidence>
<feature type="compositionally biased region" description="Basic and acidic residues" evidence="3">
    <location>
        <begin position="383"/>
        <end position="394"/>
    </location>
</feature>
<keyword evidence="6" id="KW-1185">Reference proteome</keyword>
<dbReference type="SMART" id="SM01287">
    <property type="entry name" value="Rtt106"/>
    <property type="match status" value="1"/>
</dbReference>
<comment type="function">
    <text evidence="2">Component of the FACT complex, a general chromatin factor that acts to reorganize nucleosomes. The FACT complex is involved in multiple processes that require DNA as a template such as mRNA elongation, DNA replication and DNA repair. During transcription elongation the FACT complex acts as a histone chaperone that both destabilizes and restores nucleosomal structure. It facilitates the passage of RNA polymerase II and transcription by promoting the dissociation of one histone H2A-H2B dimer from the nucleosome, then subsequently promotes the reestablishment of the nucleosome following the passage of RNA polymerase II.</text>
</comment>
<dbReference type="Gene3D" id="2.30.29.30">
    <property type="entry name" value="Pleckstrin-homology domain (PH domain)/Phosphotyrosine-binding domain (PTB)"/>
    <property type="match status" value="1"/>
</dbReference>
<feature type="domain" description="Histone chaperone RTT106/FACT complex subunit SPT16-like middle" evidence="4">
    <location>
        <begin position="277"/>
        <end position="382"/>
    </location>
</feature>
<protein>
    <recommendedName>
        <fullName evidence="4">Histone chaperone RTT106/FACT complex subunit SPT16-like middle domain-containing protein</fullName>
    </recommendedName>
</protein>
<dbReference type="InterPro" id="IPR013719">
    <property type="entry name" value="RTT106/SPT16-like_middle_dom"/>
</dbReference>
<dbReference type="GO" id="GO:0031491">
    <property type="term" value="F:nucleosome binding"/>
    <property type="evidence" value="ECO:0007669"/>
    <property type="project" value="TreeGrafter"/>
</dbReference>
<sequence>MASDTHYLRAIVPTLPTEIAQKIRSLCATPSNEIILENLVRFISGADAAPESSTAVQQQWIEKQTATKKTLTTLIPVSDKKRVREDDTANDRDTQPKKARLAEPSAAANGNDVITPQDPLYTLHALSATSPVRKKVDITIHKNAVTFTNTTSRAVESTIPLSLIKRAFIVPTRGKSKPHWTVILLSSDIPVKSKPGVASENHQVIFGIDATTTAPFTTTSYIDASKPAVKVLPKGTVTLPYVEDFLLHLNLSVIHPTTNVFKSVCPGIGANANSAGIPGVEAYRAAKAGNLWFAKEGILWGESKPCEFWPVDELLGRTEGLRIIGSGRTCTVILTRRGVLAEEAVDGEEDVGEETEFGMVDAKEREGINEWVRNHRHLFGKATGEEERKKEEAAAKAQNQGPITIRTMMEGSDSEDDDFSTSVSDLDGSERSSDESSSEDEEGGSDKDGEDGEEAGTEGSKLDDEAEEDEEEALDPVKHPLLRPGAMPKVSKAALEMAIGIVEGAFVGSSGQGQDELDEDEEDELDD</sequence>
<dbReference type="Proteomes" id="UP000807469">
    <property type="component" value="Unassembled WGS sequence"/>
</dbReference>